<evidence type="ECO:0000259" key="6">
    <source>
        <dbReference type="Pfam" id="PF02852"/>
    </source>
</evidence>
<evidence type="ECO:0000256" key="2">
    <source>
        <dbReference type="ARBA" id="ARBA00022630"/>
    </source>
</evidence>
<evidence type="ECO:0000313" key="9">
    <source>
        <dbReference type="Proteomes" id="UP000002506"/>
    </source>
</evidence>
<feature type="binding site" evidence="4">
    <location>
        <position position="209"/>
    </location>
    <ligand>
        <name>NAD(+)</name>
        <dbReference type="ChEBI" id="CHEBI:57540"/>
    </ligand>
</feature>
<name>D2BHI0_DEHMV</name>
<feature type="domain" description="FAD/NAD(P)-binding" evidence="7">
    <location>
        <begin position="15"/>
        <end position="334"/>
    </location>
</feature>
<dbReference type="InterPro" id="IPR023753">
    <property type="entry name" value="FAD/NAD-binding_dom"/>
</dbReference>
<dbReference type="Gene3D" id="3.30.390.30">
    <property type="match status" value="1"/>
</dbReference>
<feature type="binding site" evidence="4">
    <location>
        <begin position="186"/>
        <end position="193"/>
    </location>
    <ligand>
        <name>NAD(+)</name>
        <dbReference type="ChEBI" id="CHEBI:57540"/>
    </ligand>
</feature>
<organism evidence="8 9">
    <name type="scientific">Dehalococcoides mccartyi (strain VS)</name>
    <dbReference type="NCBI Taxonomy" id="311424"/>
    <lineage>
        <taxon>Bacteria</taxon>
        <taxon>Bacillati</taxon>
        <taxon>Chloroflexota</taxon>
        <taxon>Dehalococcoidia</taxon>
        <taxon>Dehalococcoidales</taxon>
        <taxon>Dehalococcoidaceae</taxon>
        <taxon>Dehalococcoides</taxon>
    </lineage>
</organism>
<dbReference type="AlphaFoldDB" id="D2BHI0"/>
<dbReference type="PRINTS" id="PR00368">
    <property type="entry name" value="FADPNR"/>
</dbReference>
<dbReference type="GO" id="GO:0003955">
    <property type="term" value="F:NAD(P)H dehydrogenase (quinone) activity"/>
    <property type="evidence" value="ECO:0007669"/>
    <property type="project" value="TreeGrafter"/>
</dbReference>
<dbReference type="InterPro" id="IPR001100">
    <property type="entry name" value="Pyr_nuc-diS_OxRdtase"/>
</dbReference>
<dbReference type="PRINTS" id="PR00411">
    <property type="entry name" value="PNDRDTASEI"/>
</dbReference>
<evidence type="ECO:0000256" key="5">
    <source>
        <dbReference type="PIRSR" id="PIRSR000350-4"/>
    </source>
</evidence>
<dbReference type="EMBL" id="CP001827">
    <property type="protein sequence ID" value="ACZ61780.1"/>
    <property type="molecule type" value="Genomic_DNA"/>
</dbReference>
<evidence type="ECO:0000256" key="1">
    <source>
        <dbReference type="ARBA" id="ARBA00007532"/>
    </source>
</evidence>
<keyword evidence="2" id="KW-0285">Flavoprotein</keyword>
<dbReference type="SUPFAM" id="SSF51905">
    <property type="entry name" value="FAD/NAD(P)-binding domain"/>
    <property type="match status" value="1"/>
</dbReference>
<comment type="cofactor">
    <cofactor evidence="4">
        <name>FAD</name>
        <dbReference type="ChEBI" id="CHEBI:57692"/>
    </cofactor>
    <text evidence="4">Binds 1 FAD per subunit.</text>
</comment>
<dbReference type="FunFam" id="3.30.390.30:FF:000043">
    <property type="entry name" value="Mercuric reductase, putative"/>
    <property type="match status" value="1"/>
</dbReference>
<dbReference type="InterPro" id="IPR004099">
    <property type="entry name" value="Pyr_nucl-diS_OxRdtase_dimer"/>
</dbReference>
<dbReference type="Gene3D" id="3.50.50.60">
    <property type="entry name" value="FAD/NAD(P)-binding domain"/>
    <property type="match status" value="2"/>
</dbReference>
<dbReference type="Pfam" id="PF07992">
    <property type="entry name" value="Pyr_redox_2"/>
    <property type="match status" value="1"/>
</dbReference>
<dbReference type="PANTHER" id="PTHR43014">
    <property type="entry name" value="MERCURIC REDUCTASE"/>
    <property type="match status" value="1"/>
</dbReference>
<feature type="binding site" evidence="4">
    <location>
        <position position="319"/>
    </location>
    <ligand>
        <name>FAD</name>
        <dbReference type="ChEBI" id="CHEBI:57692"/>
    </ligand>
</feature>
<dbReference type="SUPFAM" id="SSF55424">
    <property type="entry name" value="FAD/NAD-linked reductases, dimerisation (C-terminal) domain"/>
    <property type="match status" value="1"/>
</dbReference>
<feature type="binding site" evidence="4">
    <location>
        <position position="61"/>
    </location>
    <ligand>
        <name>FAD</name>
        <dbReference type="ChEBI" id="CHEBI:57692"/>
    </ligand>
</feature>
<evidence type="ECO:0000313" key="8">
    <source>
        <dbReference type="EMBL" id="ACZ61780.1"/>
    </source>
</evidence>
<dbReference type="eggNOG" id="COG1249">
    <property type="taxonomic scope" value="Bacteria"/>
</dbReference>
<gene>
    <name evidence="8" type="ordered locus">DhcVS_638</name>
</gene>
<comment type="similarity">
    <text evidence="1">Belongs to the class-I pyridine nucleotide-disulfide oxidoreductase family.</text>
</comment>
<dbReference type="KEGG" id="dev:DhcVS_638"/>
<keyword evidence="4" id="KW-0520">NAD</keyword>
<sequence>MILPDGKRTGMKYQYDLVVIGGGLAGFTSAVFANGLGKKVALVERDKLGGACTWNACVPSKALLQIGLRIRQIEKYNRNGVKLVSVNLQPGNIMSYLHSILGDIARIDDFDNLGNIGINILKGEAVFTDHHHINLNGQVISAKRFIIATGSSPAIPPVEGLVDIPFYTNETVFDINTIPSSMIVLGGGPAGIELGLAFAWLGCKVDIVEMADHILPKDDTELSELLFEYLNVEENLRIHISTKAIRFQKQNNGQVKLEMQTREGKIDEIAAEAVLVAVGRRANVSGLGLEKTGVKYTSQGISVDKKLQTSSSNIFAAGDVAGPIQLGMMAEKQAILAASNACLPFKQSIRYEDVAWVTYSEPQMAHIGLTEDEARRKYGNNVRIIRYPLNKVRRAVMDHDIRGMCKFMLDKKDRLIGAQLLCSHAENLIHELQILKCLHKPFLKLHSIPHIYPTYEEGIIKRAADISYTMKMRHNPLIRLVLRYWPGYKDKLDAVINRL</sequence>
<keyword evidence="3 4" id="KW-0274">FAD</keyword>
<evidence type="ECO:0000256" key="4">
    <source>
        <dbReference type="PIRSR" id="PIRSR000350-3"/>
    </source>
</evidence>
<keyword evidence="4" id="KW-0547">Nucleotide-binding</keyword>
<dbReference type="Proteomes" id="UP000002506">
    <property type="component" value="Chromosome"/>
</dbReference>
<protein>
    <submittedName>
        <fullName evidence="8">Mercuric reductase-like protein</fullName>
    </submittedName>
</protein>
<feature type="disulfide bond" description="Redox-active" evidence="5">
    <location>
        <begin position="52"/>
        <end position="57"/>
    </location>
</feature>
<dbReference type="Pfam" id="PF02852">
    <property type="entry name" value="Pyr_redox_dim"/>
    <property type="match status" value="1"/>
</dbReference>
<reference evidence="8 9" key="1">
    <citation type="journal article" date="2009" name="PLoS Genet.">
        <title>Localized plasticity in the streamlined genomes of vinyl chloride respiring Dehalococcoides.</title>
        <authorList>
            <person name="McMurdie P.J."/>
            <person name="Behrens S.F."/>
            <person name="Muller J.A."/>
            <person name="Goke J."/>
            <person name="Ritalahti K.M."/>
            <person name="Wagner R."/>
            <person name="Goltsman E."/>
            <person name="Lapidus A."/>
            <person name="Holmes S."/>
            <person name="Loffler F.E."/>
            <person name="Spormann A.M."/>
        </authorList>
    </citation>
    <scope>NUCLEOTIDE SEQUENCE [LARGE SCALE GENOMIC DNA]</scope>
    <source>
        <strain evidence="8 9">VS</strain>
    </source>
</reference>
<dbReference type="InterPro" id="IPR016156">
    <property type="entry name" value="FAD/NAD-linked_Rdtase_dimer_sf"/>
</dbReference>
<accession>D2BHI0</accession>
<dbReference type="PIRSF" id="PIRSF000350">
    <property type="entry name" value="Mercury_reductase_MerA"/>
    <property type="match status" value="1"/>
</dbReference>
<dbReference type="GO" id="GO:0050660">
    <property type="term" value="F:flavin adenine dinucleotide binding"/>
    <property type="evidence" value="ECO:0007669"/>
    <property type="project" value="TreeGrafter"/>
</dbReference>
<proteinExistence type="inferred from homology"/>
<evidence type="ECO:0000256" key="3">
    <source>
        <dbReference type="ARBA" id="ARBA00022827"/>
    </source>
</evidence>
<dbReference type="PANTHER" id="PTHR43014:SF2">
    <property type="entry name" value="MERCURIC REDUCTASE"/>
    <property type="match status" value="1"/>
</dbReference>
<feature type="binding site" evidence="4">
    <location>
        <begin position="149"/>
        <end position="151"/>
    </location>
    <ligand>
        <name>FAD</name>
        <dbReference type="ChEBI" id="CHEBI:57692"/>
    </ligand>
</feature>
<evidence type="ECO:0000259" key="7">
    <source>
        <dbReference type="Pfam" id="PF07992"/>
    </source>
</evidence>
<dbReference type="HOGENOM" id="CLU_016755_1_0_0"/>
<dbReference type="InterPro" id="IPR036188">
    <property type="entry name" value="FAD/NAD-bd_sf"/>
</dbReference>
<feature type="binding site" evidence="4">
    <location>
        <position position="279"/>
    </location>
    <ligand>
        <name>NAD(+)</name>
        <dbReference type="ChEBI" id="CHEBI:57540"/>
    </ligand>
</feature>
<feature type="domain" description="Pyridine nucleotide-disulphide oxidoreductase dimerisation" evidence="6">
    <location>
        <begin position="354"/>
        <end position="459"/>
    </location>
</feature>